<gene>
    <name evidence="16" type="ORF">HAZT_HAZT006710</name>
</gene>
<dbReference type="SMART" id="SM00079">
    <property type="entry name" value="PBPe"/>
    <property type="match status" value="1"/>
</dbReference>
<dbReference type="PANTHER" id="PTHR42643">
    <property type="entry name" value="IONOTROPIC RECEPTOR 20A-RELATED"/>
    <property type="match status" value="1"/>
</dbReference>
<dbReference type="InterPro" id="IPR052192">
    <property type="entry name" value="Insect_Ionotropic_Sensory_Rcpt"/>
</dbReference>
<dbReference type="SUPFAM" id="SSF53850">
    <property type="entry name" value="Periplasmic binding protein-like II"/>
    <property type="match status" value="1"/>
</dbReference>
<evidence type="ECO:0000256" key="7">
    <source>
        <dbReference type="ARBA" id="ARBA00023065"/>
    </source>
</evidence>
<dbReference type="InterPro" id="IPR001320">
    <property type="entry name" value="Iontro_rcpt_C"/>
</dbReference>
<accession>A0A6A0H7R2</accession>
<keyword evidence="12" id="KW-0407">Ion channel</keyword>
<evidence type="ECO:0000256" key="4">
    <source>
        <dbReference type="ARBA" id="ARBA00022475"/>
    </source>
</evidence>
<evidence type="ECO:0000256" key="8">
    <source>
        <dbReference type="ARBA" id="ARBA00023136"/>
    </source>
</evidence>
<organism evidence="16">
    <name type="scientific">Hyalella azteca</name>
    <name type="common">Amphipod</name>
    <dbReference type="NCBI Taxonomy" id="294128"/>
    <lineage>
        <taxon>Eukaryota</taxon>
        <taxon>Metazoa</taxon>
        <taxon>Ecdysozoa</taxon>
        <taxon>Arthropoda</taxon>
        <taxon>Crustacea</taxon>
        <taxon>Multicrustacea</taxon>
        <taxon>Malacostraca</taxon>
        <taxon>Eumalacostraca</taxon>
        <taxon>Peracarida</taxon>
        <taxon>Amphipoda</taxon>
        <taxon>Senticaudata</taxon>
        <taxon>Talitrida</taxon>
        <taxon>Talitroidea</taxon>
        <taxon>Hyalellidae</taxon>
        <taxon>Hyalella</taxon>
    </lineage>
</organism>
<dbReference type="GO" id="GO:0050906">
    <property type="term" value="P:detection of stimulus involved in sensory perception"/>
    <property type="evidence" value="ECO:0007669"/>
    <property type="project" value="UniProtKB-ARBA"/>
</dbReference>
<comment type="caution">
    <text evidence="16">The sequence shown here is derived from an EMBL/GenBank/DDBJ whole genome shotgun (WGS) entry which is preliminary data.</text>
</comment>
<feature type="transmembrane region" description="Helical" evidence="13">
    <location>
        <begin position="386"/>
        <end position="404"/>
    </location>
</feature>
<evidence type="ECO:0000256" key="13">
    <source>
        <dbReference type="SAM" id="Phobius"/>
    </source>
</evidence>
<comment type="subcellular location">
    <subcellularLocation>
        <location evidence="1">Cell membrane</location>
        <topology evidence="1">Multi-pass membrane protein</topology>
    </subcellularLocation>
</comment>
<evidence type="ECO:0000256" key="5">
    <source>
        <dbReference type="ARBA" id="ARBA00022692"/>
    </source>
</evidence>
<protein>
    <submittedName>
        <fullName evidence="16">Ionotropic receptor 187</fullName>
    </submittedName>
</protein>
<dbReference type="GO" id="GO:0015276">
    <property type="term" value="F:ligand-gated monoatomic ion channel activity"/>
    <property type="evidence" value="ECO:0007669"/>
    <property type="project" value="InterPro"/>
</dbReference>
<dbReference type="InterPro" id="IPR019594">
    <property type="entry name" value="Glu/Gly-bd"/>
</dbReference>
<keyword evidence="4" id="KW-1003">Cell membrane</keyword>
<keyword evidence="11" id="KW-1071">Ligand-gated ion channel</keyword>
<dbReference type="Pfam" id="PF10613">
    <property type="entry name" value="Lig_chan-Glu_bd"/>
    <property type="match status" value="1"/>
</dbReference>
<feature type="domain" description="Ionotropic glutamate receptor C-terminal" evidence="14">
    <location>
        <begin position="195"/>
        <end position="554"/>
    </location>
</feature>
<evidence type="ECO:0000256" key="12">
    <source>
        <dbReference type="ARBA" id="ARBA00023303"/>
    </source>
</evidence>
<evidence type="ECO:0000256" key="6">
    <source>
        <dbReference type="ARBA" id="ARBA00022989"/>
    </source>
</evidence>
<proteinExistence type="inferred from homology"/>
<dbReference type="GO" id="GO:0005886">
    <property type="term" value="C:plasma membrane"/>
    <property type="evidence" value="ECO:0007669"/>
    <property type="project" value="UniProtKB-SubCell"/>
</dbReference>
<sequence>MDECASSPGVDQILLPSRLLEEIIWEFNGNHAMILHSQPHAGDERDLTATLAALWRLSVDTRLDTCGSLLQQNQVLAHSKLLVLVYCNFTDTLDLFTQIKKRRQFQSPFITLLVPVRTLVDLSLLEAILIEEHQVLAVLLLPEKAHIFRSQVLKNESISLLDRVYKNQSSGDLILKSPAFLTKLDLRNQNMGGRTFLASVVDNFPFFKIRRDDTKGSETGSGIDYSIAETIAKFLNITIRIVTPVDGQWGRRLPNGSWTGMIGMVERREAHFAIDQITITGERETAVDFSRFYYCESMSIVSRAPVAANQALAVLSPFTSAVWLLLLVFFLLAGPTMKIFSVCQQRLGLRTEPKRSSMSEFSFYAFRLALMQHDESVAIKTPSLRLFVIFWAIFSFILTVLYSGHLTAALVSPPHARPISSLQDLLTAVTRDGVLPVVFEGGSAHAVFSLSEADIYRNLYQHFTADSYVTSTADGYKKVLTSNGAYIGGALSARIRTLTLGSYKFSVAREAFSSESYGIAVRTGAPYLIAFNSALGRLVDSGLIGKWEREAVASVTRQSALQAATGELLVSLNLHHLQGAFVFYAMGMTLALICFLIERYCSGGARKQLLGIEHGFNCRSLKTTSG</sequence>
<dbReference type="Gene3D" id="1.10.287.70">
    <property type="match status" value="1"/>
</dbReference>
<dbReference type="Pfam" id="PF00060">
    <property type="entry name" value="Lig_chan"/>
    <property type="match status" value="1"/>
</dbReference>
<dbReference type="PANTHER" id="PTHR42643:SF38">
    <property type="entry name" value="IONOTROPIC RECEPTOR 100A"/>
    <property type="match status" value="1"/>
</dbReference>
<evidence type="ECO:0000259" key="15">
    <source>
        <dbReference type="SMART" id="SM00918"/>
    </source>
</evidence>
<evidence type="ECO:0000256" key="3">
    <source>
        <dbReference type="ARBA" id="ARBA00022448"/>
    </source>
</evidence>
<dbReference type="AlphaFoldDB" id="A0A6A0H7R2"/>
<keyword evidence="8 13" id="KW-0472">Membrane</keyword>
<dbReference type="EMBL" id="JQDR03005025">
    <property type="protein sequence ID" value="KAA0201786.1"/>
    <property type="molecule type" value="Genomic_DNA"/>
</dbReference>
<evidence type="ECO:0000256" key="2">
    <source>
        <dbReference type="ARBA" id="ARBA00008685"/>
    </source>
</evidence>
<reference evidence="16" key="2">
    <citation type="journal article" date="2018" name="Environ. Sci. Technol.">
        <title>The Toxicogenome of Hyalella azteca: A Model for Sediment Ecotoxicology and Evolutionary Toxicology.</title>
        <authorList>
            <person name="Poynton H.C."/>
            <person name="Hasenbein S."/>
            <person name="Benoit J.B."/>
            <person name="Sepulveda M.S."/>
            <person name="Poelchau M.F."/>
            <person name="Hughes D.S.T."/>
            <person name="Murali S.C."/>
            <person name="Chen S."/>
            <person name="Glastad K.M."/>
            <person name="Goodisman M.A.D."/>
            <person name="Werren J.H."/>
            <person name="Vineis J.H."/>
            <person name="Bowen J.L."/>
            <person name="Friedrich M."/>
            <person name="Jones J."/>
            <person name="Robertson H.M."/>
            <person name="Feyereisen R."/>
            <person name="Mechler-Hickson A."/>
            <person name="Mathers N."/>
            <person name="Lee C.E."/>
            <person name="Colbourne J.K."/>
            <person name="Biales A."/>
            <person name="Johnston J.S."/>
            <person name="Wellborn G.A."/>
            <person name="Rosendale A.J."/>
            <person name="Cridge A.G."/>
            <person name="Munoz-Torres M.C."/>
            <person name="Bain P.A."/>
            <person name="Manny A.R."/>
            <person name="Major K.M."/>
            <person name="Lambert F.N."/>
            <person name="Vulpe C.D."/>
            <person name="Tuck P."/>
            <person name="Blalock B.J."/>
            <person name="Lin Y.Y."/>
            <person name="Smith M.E."/>
            <person name="Ochoa-Acuna H."/>
            <person name="Chen M.M."/>
            <person name="Childers C.P."/>
            <person name="Qu J."/>
            <person name="Dugan S."/>
            <person name="Lee S.L."/>
            <person name="Chao H."/>
            <person name="Dinh H."/>
            <person name="Han Y."/>
            <person name="Doddapaneni H."/>
            <person name="Worley K.C."/>
            <person name="Muzny D.M."/>
            <person name="Gibbs R.A."/>
            <person name="Richards S."/>
        </authorList>
    </citation>
    <scope>NUCLEOTIDE SEQUENCE</scope>
    <source>
        <strain evidence="16">HAZT.00-mixed</strain>
        <tissue evidence="16">Whole organism</tissue>
    </source>
</reference>
<evidence type="ECO:0000256" key="11">
    <source>
        <dbReference type="ARBA" id="ARBA00023286"/>
    </source>
</evidence>
<keyword evidence="3" id="KW-0813">Transport</keyword>
<dbReference type="Gene3D" id="3.40.190.10">
    <property type="entry name" value="Periplasmic binding protein-like II"/>
    <property type="match status" value="1"/>
</dbReference>
<keyword evidence="7" id="KW-0406">Ion transport</keyword>
<feature type="transmembrane region" description="Helical" evidence="13">
    <location>
        <begin position="577"/>
        <end position="597"/>
    </location>
</feature>
<reference evidence="16" key="1">
    <citation type="submission" date="2014-08" db="EMBL/GenBank/DDBJ databases">
        <authorList>
            <person name="Murali S."/>
            <person name="Richards S."/>
            <person name="Bandaranaike D."/>
            <person name="Bellair M."/>
            <person name="Blankenburg K."/>
            <person name="Chao H."/>
            <person name="Dinh H."/>
            <person name="Doddapaneni H."/>
            <person name="Dugan-Rocha S."/>
            <person name="Elkadiri S."/>
            <person name="Gnanaolivu R."/>
            <person name="Hughes D."/>
            <person name="Lee S."/>
            <person name="Li M."/>
            <person name="Ming W."/>
            <person name="Munidasa M."/>
            <person name="Muniz J."/>
            <person name="Nguyen L."/>
            <person name="Osuji N."/>
            <person name="Pu L.-L."/>
            <person name="Puazo M."/>
            <person name="Skinner E."/>
            <person name="Qu C."/>
            <person name="Quiroz J."/>
            <person name="Raj R."/>
            <person name="Weissenberger G."/>
            <person name="Xin Y."/>
            <person name="Zou X."/>
            <person name="Han Y."/>
            <person name="Worley K."/>
            <person name="Muzny D."/>
            <person name="Gibbs R."/>
        </authorList>
    </citation>
    <scope>NUCLEOTIDE SEQUENCE</scope>
    <source>
        <strain evidence="16">HAZT.00-mixed</strain>
        <tissue evidence="16">Whole organism</tissue>
    </source>
</reference>
<dbReference type="Proteomes" id="UP000711488">
    <property type="component" value="Unassembled WGS sequence"/>
</dbReference>
<feature type="domain" description="Ionotropic glutamate receptor L-glutamate and glycine-binding" evidence="15">
    <location>
        <begin position="206"/>
        <end position="267"/>
    </location>
</feature>
<keyword evidence="9 16" id="KW-0675">Receptor</keyword>
<comment type="similarity">
    <text evidence="2">Belongs to the glutamate-gated ion channel (TC 1.A.10.1) family.</text>
</comment>
<dbReference type="SMART" id="SM00918">
    <property type="entry name" value="Lig_chan-Glu_bd"/>
    <property type="match status" value="1"/>
</dbReference>
<evidence type="ECO:0000256" key="9">
    <source>
        <dbReference type="ARBA" id="ARBA00023170"/>
    </source>
</evidence>
<keyword evidence="10" id="KW-0325">Glycoprotein</keyword>
<evidence type="ECO:0000313" key="16">
    <source>
        <dbReference type="EMBL" id="KAA0201786.1"/>
    </source>
</evidence>
<evidence type="ECO:0000256" key="10">
    <source>
        <dbReference type="ARBA" id="ARBA00023180"/>
    </source>
</evidence>
<reference evidence="16" key="3">
    <citation type="submission" date="2019-06" db="EMBL/GenBank/DDBJ databases">
        <authorList>
            <person name="Poynton C."/>
            <person name="Hasenbein S."/>
            <person name="Benoit J.B."/>
            <person name="Sepulveda M.S."/>
            <person name="Poelchau M.F."/>
            <person name="Murali S.C."/>
            <person name="Chen S."/>
            <person name="Glastad K.M."/>
            <person name="Werren J.H."/>
            <person name="Vineis J.H."/>
            <person name="Bowen J.L."/>
            <person name="Friedrich M."/>
            <person name="Jones J."/>
            <person name="Robertson H.M."/>
            <person name="Feyereisen R."/>
            <person name="Mechler-Hickson A."/>
            <person name="Mathers N."/>
            <person name="Lee C.E."/>
            <person name="Colbourne J.K."/>
            <person name="Biales A."/>
            <person name="Johnston J.S."/>
            <person name="Wellborn G.A."/>
            <person name="Rosendale A.J."/>
            <person name="Cridge A.G."/>
            <person name="Munoz-Torres M.C."/>
            <person name="Bain P.A."/>
            <person name="Manny A.R."/>
            <person name="Major K.M."/>
            <person name="Lambert F.N."/>
            <person name="Vulpe C.D."/>
            <person name="Tuck P."/>
            <person name="Blalock B.J."/>
            <person name="Lin Y.-Y."/>
            <person name="Smith M.E."/>
            <person name="Ochoa-Acuna H."/>
            <person name="Chen M.-J.M."/>
            <person name="Childers C.P."/>
            <person name="Qu J."/>
            <person name="Dugan S."/>
            <person name="Lee S.L."/>
            <person name="Chao H."/>
            <person name="Dinh H."/>
            <person name="Han Y."/>
            <person name="Doddapaneni H."/>
            <person name="Worley K.C."/>
            <person name="Muzny D.M."/>
            <person name="Gibbs R.A."/>
            <person name="Richards S."/>
        </authorList>
    </citation>
    <scope>NUCLEOTIDE SEQUENCE</scope>
    <source>
        <strain evidence="16">HAZT.00-mixed</strain>
        <tissue evidence="16">Whole organism</tissue>
    </source>
</reference>
<name>A0A6A0H7R2_HYAAZ</name>
<keyword evidence="5 13" id="KW-0812">Transmembrane</keyword>
<evidence type="ECO:0000256" key="1">
    <source>
        <dbReference type="ARBA" id="ARBA00004651"/>
    </source>
</evidence>
<keyword evidence="6 13" id="KW-1133">Transmembrane helix</keyword>
<feature type="transmembrane region" description="Helical" evidence="13">
    <location>
        <begin position="311"/>
        <end position="332"/>
    </location>
</feature>
<evidence type="ECO:0000259" key="14">
    <source>
        <dbReference type="SMART" id="SM00079"/>
    </source>
</evidence>